<protein>
    <submittedName>
        <fullName evidence="1">Phage uncharacterized protein, XkdX family</fullName>
    </submittedName>
</protein>
<organism evidence="1 2">
    <name type="scientific">Clostridioides difficile</name>
    <name type="common">Peptoclostridium difficile</name>
    <dbReference type="NCBI Taxonomy" id="1496"/>
    <lineage>
        <taxon>Bacteria</taxon>
        <taxon>Bacillati</taxon>
        <taxon>Bacillota</taxon>
        <taxon>Clostridia</taxon>
        <taxon>Peptostreptococcales</taxon>
        <taxon>Peptostreptococcaceae</taxon>
        <taxon>Clostridioides</taxon>
    </lineage>
</organism>
<dbReference type="EMBL" id="CAADAN010000022">
    <property type="protein sequence ID" value="VFD36291.1"/>
    <property type="molecule type" value="Genomic_DNA"/>
</dbReference>
<name>A0AB74QJ41_CLODI</name>
<dbReference type="InterPro" id="IPR010022">
    <property type="entry name" value="XkdX"/>
</dbReference>
<dbReference type="Proteomes" id="UP000411588">
    <property type="component" value="Unassembled WGS sequence"/>
</dbReference>
<dbReference type="Pfam" id="PF09693">
    <property type="entry name" value="Phage_XkdX"/>
    <property type="match status" value="1"/>
</dbReference>
<sequence>MLTFDKIKYYYENQMWNEEMVKNAVLKEKITVKEYKEITGEDYKA</sequence>
<reference evidence="1 2" key="1">
    <citation type="submission" date="2019-02" db="EMBL/GenBank/DDBJ databases">
        <authorList>
            <consortium name="Pathogen Informatics"/>
        </authorList>
    </citation>
    <scope>NUCLEOTIDE SEQUENCE [LARGE SCALE GENOMIC DNA]</scope>
    <source>
        <strain evidence="2">clo34</strain>
    </source>
</reference>
<proteinExistence type="predicted"/>
<accession>A0AB74QJ41</accession>
<evidence type="ECO:0000313" key="1">
    <source>
        <dbReference type="EMBL" id="VFD36291.1"/>
    </source>
</evidence>
<comment type="caution">
    <text evidence="1">The sequence shown here is derived from an EMBL/GenBank/DDBJ whole genome shotgun (WGS) entry which is preliminary data.</text>
</comment>
<gene>
    <name evidence="1" type="ORF">SAMEA1402399_03932</name>
</gene>
<dbReference type="AlphaFoldDB" id="A0AB74QJ41"/>
<dbReference type="RefSeq" id="WP_077700950.1">
    <property type="nucleotide sequence ID" value="NZ_CAACZS010000018.1"/>
</dbReference>
<evidence type="ECO:0000313" key="2">
    <source>
        <dbReference type="Proteomes" id="UP000411588"/>
    </source>
</evidence>